<evidence type="ECO:0000256" key="7">
    <source>
        <dbReference type="ARBA" id="ARBA00023136"/>
    </source>
</evidence>
<dbReference type="GO" id="GO:0005886">
    <property type="term" value="C:plasma membrane"/>
    <property type="evidence" value="ECO:0007669"/>
    <property type="project" value="UniProtKB-SubCell"/>
</dbReference>
<organism evidence="10 11">
    <name type="scientific">Jiangella aurantiaca</name>
    <dbReference type="NCBI Taxonomy" id="2530373"/>
    <lineage>
        <taxon>Bacteria</taxon>
        <taxon>Bacillati</taxon>
        <taxon>Actinomycetota</taxon>
        <taxon>Actinomycetes</taxon>
        <taxon>Jiangellales</taxon>
        <taxon>Jiangellaceae</taxon>
        <taxon>Jiangella</taxon>
    </lineage>
</organism>
<keyword evidence="11" id="KW-1185">Reference proteome</keyword>
<gene>
    <name evidence="10" type="ORF">E1262_29425</name>
</gene>
<evidence type="ECO:0000256" key="9">
    <source>
        <dbReference type="SAM" id="Phobius"/>
    </source>
</evidence>
<keyword evidence="5 9" id="KW-0812">Transmembrane</keyword>
<evidence type="ECO:0000256" key="8">
    <source>
        <dbReference type="SAM" id="MobiDB-lite"/>
    </source>
</evidence>
<protein>
    <submittedName>
        <fullName evidence="10">Iron ABC transporter permease</fullName>
    </submittedName>
</protein>
<dbReference type="SUPFAM" id="SSF81345">
    <property type="entry name" value="ABC transporter involved in vitamin B12 uptake, BtuC"/>
    <property type="match status" value="1"/>
</dbReference>
<keyword evidence="3" id="KW-0813">Transport</keyword>
<comment type="subcellular location">
    <subcellularLocation>
        <location evidence="1">Cell membrane</location>
        <topology evidence="1">Multi-pass membrane protein</topology>
    </subcellularLocation>
</comment>
<evidence type="ECO:0000313" key="11">
    <source>
        <dbReference type="Proteomes" id="UP000295217"/>
    </source>
</evidence>
<evidence type="ECO:0000256" key="1">
    <source>
        <dbReference type="ARBA" id="ARBA00004651"/>
    </source>
</evidence>
<proteinExistence type="inferred from homology"/>
<evidence type="ECO:0000256" key="3">
    <source>
        <dbReference type="ARBA" id="ARBA00022448"/>
    </source>
</evidence>
<feature type="transmembrane region" description="Helical" evidence="9">
    <location>
        <begin position="345"/>
        <end position="366"/>
    </location>
</feature>
<dbReference type="PANTHER" id="PTHR30472">
    <property type="entry name" value="FERRIC ENTEROBACTIN TRANSPORT SYSTEM PERMEASE PROTEIN"/>
    <property type="match status" value="1"/>
</dbReference>
<dbReference type="Pfam" id="PF01032">
    <property type="entry name" value="FecCD"/>
    <property type="match status" value="1"/>
</dbReference>
<dbReference type="GO" id="GO:0033214">
    <property type="term" value="P:siderophore-iron import into cell"/>
    <property type="evidence" value="ECO:0007669"/>
    <property type="project" value="TreeGrafter"/>
</dbReference>
<dbReference type="Gene3D" id="1.10.3470.10">
    <property type="entry name" value="ABC transporter involved in vitamin B12 uptake, BtuC"/>
    <property type="match status" value="1"/>
</dbReference>
<dbReference type="Proteomes" id="UP000295217">
    <property type="component" value="Unassembled WGS sequence"/>
</dbReference>
<keyword evidence="4" id="KW-1003">Cell membrane</keyword>
<dbReference type="EMBL" id="SMLB01000080">
    <property type="protein sequence ID" value="TDD64029.1"/>
    <property type="molecule type" value="Genomic_DNA"/>
</dbReference>
<dbReference type="GO" id="GO:0022857">
    <property type="term" value="F:transmembrane transporter activity"/>
    <property type="evidence" value="ECO:0007669"/>
    <property type="project" value="InterPro"/>
</dbReference>
<dbReference type="InterPro" id="IPR000522">
    <property type="entry name" value="ABC_transptr_permease_BtuC"/>
</dbReference>
<evidence type="ECO:0000256" key="5">
    <source>
        <dbReference type="ARBA" id="ARBA00022692"/>
    </source>
</evidence>
<dbReference type="OrthoDB" id="9782305at2"/>
<evidence type="ECO:0000256" key="4">
    <source>
        <dbReference type="ARBA" id="ARBA00022475"/>
    </source>
</evidence>
<feature type="transmembrane region" description="Helical" evidence="9">
    <location>
        <begin position="145"/>
        <end position="173"/>
    </location>
</feature>
<feature type="region of interest" description="Disordered" evidence="8">
    <location>
        <begin position="1"/>
        <end position="25"/>
    </location>
</feature>
<dbReference type="PANTHER" id="PTHR30472:SF41">
    <property type="entry name" value="TRANSPORT SYSTEM PERMEASE PROTEIN"/>
    <property type="match status" value="1"/>
</dbReference>
<feature type="transmembrane region" description="Helical" evidence="9">
    <location>
        <begin position="118"/>
        <end position="139"/>
    </location>
</feature>
<dbReference type="InterPro" id="IPR037294">
    <property type="entry name" value="ABC_BtuC-like"/>
</dbReference>
<evidence type="ECO:0000256" key="2">
    <source>
        <dbReference type="ARBA" id="ARBA00007935"/>
    </source>
</evidence>
<sequence length="377" mass="37855">MISPSSLTSPAERVTPPPAGDGRGRRVVGSRQAAVLTVLAVLAVLSFLATLAWGSVAIPLGDVVAILGGEEASRRTWEAIVMDLRLPRAITAVFAGVATALAGLVMQTLFRNALAEPYVLGVTSGASLGVGLVLLPQGATAGLGAALLAAFAPLASIGVVAAAAIGALAVLLLMSAVAARVQNLVIVLVAGIMVSAFLTAIVNVLVFFARPEAVVAFTAWQFGTFQGVTMAQLPVLGGTVALGVLLLALSTKQLNASLLGERYAQSMGMSVRRLRLLAMASTALLAGAVTAFAGPIAFLGIAAPHLARGLLGSADHRVLIPGTALVGAVVALAAGVFAQLPGTDAVLPLNAALALIGAPVVLRVLLRLNRTGAGFTV</sequence>
<dbReference type="AlphaFoldDB" id="A0A4R5A0Q0"/>
<feature type="transmembrane region" description="Helical" evidence="9">
    <location>
        <begin position="318"/>
        <end position="338"/>
    </location>
</feature>
<name>A0A4R5A0Q0_9ACTN</name>
<reference evidence="10 11" key="1">
    <citation type="submission" date="2019-02" db="EMBL/GenBank/DDBJ databases">
        <title>Draft genome sequences of novel Actinobacteria.</title>
        <authorList>
            <person name="Sahin N."/>
            <person name="Ay H."/>
            <person name="Saygin H."/>
        </authorList>
    </citation>
    <scope>NUCLEOTIDE SEQUENCE [LARGE SCALE GENOMIC DNA]</scope>
    <source>
        <strain evidence="10 11">8K307</strain>
    </source>
</reference>
<keyword evidence="6 9" id="KW-1133">Transmembrane helix</keyword>
<feature type="transmembrane region" description="Helical" evidence="9">
    <location>
        <begin position="276"/>
        <end position="298"/>
    </location>
</feature>
<dbReference type="CDD" id="cd06550">
    <property type="entry name" value="TM_ABC_iron-siderophores_like"/>
    <property type="match status" value="1"/>
</dbReference>
<feature type="transmembrane region" description="Helical" evidence="9">
    <location>
        <begin position="86"/>
        <end position="106"/>
    </location>
</feature>
<accession>A0A4R5A0Q0</accession>
<comment type="caution">
    <text evidence="10">The sequence shown here is derived from an EMBL/GenBank/DDBJ whole genome shotgun (WGS) entry which is preliminary data.</text>
</comment>
<evidence type="ECO:0000256" key="6">
    <source>
        <dbReference type="ARBA" id="ARBA00022989"/>
    </source>
</evidence>
<feature type="transmembrane region" description="Helical" evidence="9">
    <location>
        <begin position="185"/>
        <end position="209"/>
    </location>
</feature>
<evidence type="ECO:0000313" key="10">
    <source>
        <dbReference type="EMBL" id="TDD64029.1"/>
    </source>
</evidence>
<feature type="transmembrane region" description="Helical" evidence="9">
    <location>
        <begin position="33"/>
        <end position="53"/>
    </location>
</feature>
<feature type="transmembrane region" description="Helical" evidence="9">
    <location>
        <begin position="229"/>
        <end position="249"/>
    </location>
</feature>
<keyword evidence="7 9" id="KW-0472">Membrane</keyword>
<comment type="similarity">
    <text evidence="2">Belongs to the binding-protein-dependent transport system permease family. FecCD subfamily.</text>
</comment>